<gene>
    <name evidence="3" type="ORF">OCH7691_03657</name>
</gene>
<proteinExistence type="predicted"/>
<dbReference type="Pfam" id="PF05239">
    <property type="entry name" value="PRC"/>
    <property type="match status" value="1"/>
</dbReference>
<dbReference type="OrthoDB" id="7876889at2"/>
<dbReference type="RefSeq" id="WP_085884982.1">
    <property type="nucleotide sequence ID" value="NZ_FWFR01000003.1"/>
</dbReference>
<dbReference type="InParanoid" id="A0A1Y5TYR5"/>
<keyword evidence="1" id="KW-0732">Signal</keyword>
<dbReference type="AlphaFoldDB" id="A0A1Y5TYR5"/>
<sequence length="221" mass="24513">MLKHILMTTALTAAIATPAFADSATPTTKANDDSAVVGAVTIDYVLSADRIIGEDVRNAQGETLGSVEDLIVTRDDRVAMAILSVGGFLGIGDKLVAVRYDELRPTKDGFIMYDVSKDQLEKAASFSYEEDATAARDRYLRSVDRQMDEWNERVDRYYDQAKDSAKDTTAEAKGDLKETWIATKQKFAEMKNATGEAWDDARASFEEAMEDLKRSWDNARS</sequence>
<reference evidence="3 4" key="1">
    <citation type="submission" date="2017-03" db="EMBL/GenBank/DDBJ databases">
        <authorList>
            <person name="Afonso C.L."/>
            <person name="Miller P.J."/>
            <person name="Scott M.A."/>
            <person name="Spackman E."/>
            <person name="Goraichik I."/>
            <person name="Dimitrov K.M."/>
            <person name="Suarez D.L."/>
            <person name="Swayne D.E."/>
        </authorList>
    </citation>
    <scope>NUCLEOTIDE SEQUENCE [LARGE SCALE GENOMIC DNA]</scope>
    <source>
        <strain evidence="3 4">CECT 7691</strain>
    </source>
</reference>
<dbReference type="Proteomes" id="UP000193200">
    <property type="component" value="Unassembled WGS sequence"/>
</dbReference>
<evidence type="ECO:0000259" key="2">
    <source>
        <dbReference type="Pfam" id="PF05239"/>
    </source>
</evidence>
<evidence type="ECO:0000313" key="4">
    <source>
        <dbReference type="Proteomes" id="UP000193200"/>
    </source>
</evidence>
<evidence type="ECO:0000313" key="3">
    <source>
        <dbReference type="EMBL" id="SLN73766.1"/>
    </source>
</evidence>
<feature type="signal peptide" evidence="1">
    <location>
        <begin position="1"/>
        <end position="21"/>
    </location>
</feature>
<evidence type="ECO:0000256" key="1">
    <source>
        <dbReference type="SAM" id="SignalP"/>
    </source>
</evidence>
<organism evidence="3 4">
    <name type="scientific">Oceanibacterium hippocampi</name>
    <dbReference type="NCBI Taxonomy" id="745714"/>
    <lineage>
        <taxon>Bacteria</taxon>
        <taxon>Pseudomonadati</taxon>
        <taxon>Pseudomonadota</taxon>
        <taxon>Alphaproteobacteria</taxon>
        <taxon>Sneathiellales</taxon>
        <taxon>Sneathiellaceae</taxon>
        <taxon>Oceanibacterium</taxon>
    </lineage>
</organism>
<keyword evidence="4" id="KW-1185">Reference proteome</keyword>
<dbReference type="Gene3D" id="2.30.30.240">
    <property type="entry name" value="PRC-barrel domain"/>
    <property type="match status" value="1"/>
</dbReference>
<protein>
    <submittedName>
        <fullName evidence="3">PRC-barrel domain protein</fullName>
    </submittedName>
</protein>
<feature type="domain" description="PRC-barrel" evidence="2">
    <location>
        <begin position="47"/>
        <end position="119"/>
    </location>
</feature>
<dbReference type="InterPro" id="IPR011033">
    <property type="entry name" value="PRC_barrel-like_sf"/>
</dbReference>
<dbReference type="InterPro" id="IPR027275">
    <property type="entry name" value="PRC-brl_dom"/>
</dbReference>
<dbReference type="EMBL" id="FWFR01000003">
    <property type="protein sequence ID" value="SLN73766.1"/>
    <property type="molecule type" value="Genomic_DNA"/>
</dbReference>
<dbReference type="SUPFAM" id="SSF50346">
    <property type="entry name" value="PRC-barrel domain"/>
    <property type="match status" value="1"/>
</dbReference>
<name>A0A1Y5TYR5_9PROT</name>
<dbReference type="PANTHER" id="PTHR36505">
    <property type="entry name" value="BLR1072 PROTEIN"/>
    <property type="match status" value="1"/>
</dbReference>
<feature type="chain" id="PRO_5012554395" evidence="1">
    <location>
        <begin position="22"/>
        <end position="221"/>
    </location>
</feature>
<accession>A0A1Y5TYR5</accession>
<dbReference type="PANTHER" id="PTHR36505:SF1">
    <property type="entry name" value="BLR1072 PROTEIN"/>
    <property type="match status" value="1"/>
</dbReference>